<evidence type="ECO:0000259" key="1">
    <source>
        <dbReference type="Pfam" id="PF24745"/>
    </source>
</evidence>
<evidence type="ECO:0000313" key="2">
    <source>
        <dbReference type="EMBL" id="MFD0726308.1"/>
    </source>
</evidence>
<organism evidence="2 3">
    <name type="scientific">Lysobacter brunescens</name>
    <dbReference type="NCBI Taxonomy" id="262323"/>
    <lineage>
        <taxon>Bacteria</taxon>
        <taxon>Pseudomonadati</taxon>
        <taxon>Pseudomonadota</taxon>
        <taxon>Gammaproteobacteria</taxon>
        <taxon>Lysobacterales</taxon>
        <taxon>Lysobacteraceae</taxon>
        <taxon>Lysobacter</taxon>
    </lineage>
</organism>
<gene>
    <name evidence="2" type="ORF">ACFQ0E_11960</name>
</gene>
<proteinExistence type="predicted"/>
<dbReference type="Proteomes" id="UP001597110">
    <property type="component" value="Unassembled WGS sequence"/>
</dbReference>
<keyword evidence="3" id="KW-1185">Reference proteome</keyword>
<dbReference type="InterPro" id="IPR056110">
    <property type="entry name" value="DUF7693"/>
</dbReference>
<reference evidence="3" key="1">
    <citation type="journal article" date="2019" name="Int. J. Syst. Evol. Microbiol.">
        <title>The Global Catalogue of Microorganisms (GCM) 10K type strain sequencing project: providing services to taxonomists for standard genome sequencing and annotation.</title>
        <authorList>
            <consortium name="The Broad Institute Genomics Platform"/>
            <consortium name="The Broad Institute Genome Sequencing Center for Infectious Disease"/>
            <person name="Wu L."/>
            <person name="Ma J."/>
        </authorList>
    </citation>
    <scope>NUCLEOTIDE SEQUENCE [LARGE SCALE GENOMIC DNA]</scope>
    <source>
        <strain evidence="3">CCUG 55585</strain>
    </source>
</reference>
<feature type="domain" description="DUF7693" evidence="1">
    <location>
        <begin position="34"/>
        <end position="110"/>
    </location>
</feature>
<protein>
    <recommendedName>
        <fullName evidence="1">DUF7693 domain-containing protein</fullName>
    </recommendedName>
</protein>
<evidence type="ECO:0000313" key="3">
    <source>
        <dbReference type="Proteomes" id="UP001597110"/>
    </source>
</evidence>
<accession>A0ABW2YHB4</accession>
<dbReference type="Pfam" id="PF24745">
    <property type="entry name" value="DUF7693"/>
    <property type="match status" value="1"/>
</dbReference>
<sequence length="158" mass="17895">MSFLERLLHFFVRPFEPQDRVLRVHEEMCEESTISKEEILAFLHAIESGHVVLTPRVEPQFVYAGIVLYDASNGWQIAVFNDANAWDYIEWIVAADGRRVDFDGISEEDGAPVSYTPSDDVAWRRYGIPGYLQNRCTKCSASIDAQPGGIYLCSQCAQ</sequence>
<comment type="caution">
    <text evidence="2">The sequence shown here is derived from an EMBL/GenBank/DDBJ whole genome shotgun (WGS) entry which is preliminary data.</text>
</comment>
<name>A0ABW2YHB4_9GAMM</name>
<dbReference type="EMBL" id="JBHTIF010000001">
    <property type="protein sequence ID" value="MFD0726308.1"/>
    <property type="molecule type" value="Genomic_DNA"/>
</dbReference>